<dbReference type="Proteomes" id="UP000321617">
    <property type="component" value="Unassembled WGS sequence"/>
</dbReference>
<dbReference type="EMBL" id="VLLL01000006">
    <property type="protein sequence ID" value="TWJ12328.1"/>
    <property type="molecule type" value="Genomic_DNA"/>
</dbReference>
<dbReference type="PANTHER" id="PTHR13627">
    <property type="entry name" value="FUKUTIN RELATED PROTEIN"/>
    <property type="match status" value="1"/>
</dbReference>
<organism evidence="3 4">
    <name type="scientific">Stackebrandtia albiflava</name>
    <dbReference type="NCBI Taxonomy" id="406432"/>
    <lineage>
        <taxon>Bacteria</taxon>
        <taxon>Bacillati</taxon>
        <taxon>Actinomycetota</taxon>
        <taxon>Actinomycetes</taxon>
        <taxon>Glycomycetales</taxon>
        <taxon>Glycomycetaceae</taxon>
        <taxon>Stackebrandtia</taxon>
    </lineage>
</organism>
<evidence type="ECO:0000259" key="2">
    <source>
        <dbReference type="Pfam" id="PF04991"/>
    </source>
</evidence>
<sequence length="641" mass="71852">MKQNAKRQLSRVVNRSRREWWRLAEAGLSALPTASGGFRLGMVRERREKWRAAVAAYSSAIQAGAPHKAQLLARRAAVYAKLKQWPQVLEDSRAALELDPGRVEALAPMGRAYLAMGQPDTAVEMLKRGLSYIPSEPGLRRELANAYQQTGNWGKALSVYRRLLDTNKSTAARRQHLAAAAERRYLCPFELHDGKVVKVSAKDAKEGYQIATTQLREVVKAPKSPTKSPFQLARLYESAGDHAQAAEYYTQALRRLDGIDAPWVHNTRLAWRFRLDHVKELMEPTVGADLWLHRRIFPGQPADLDGIAGFFEAEFSNNGLALSGFVLPGTTHDIDIMLNSRRIASISPAENEWLPKFQLTILHRVVDDFPSRAVLSLSVQDRPLVTTGSICNVDVSVPGGSGRLNGLLDEGNKINKKGRFSPPGGEQADERHLDAYVEVRKLCAEQLGIDLFLCYGTLLGCYRNGDFIPGDDDLDVGYVSRAEDPAGMKREAEELMLALARHGYDTRVAIDGRPFHLRVGDVRLDINPMWFYEGRAWSFRSHQLTREQFAPVQSANLLGREVYIPRDTEAFLADNYGPDWQTPQPGFRYYRDPAELAVLRLARLNPSEVEKMTARAEQIRRENPAAGRFFGYADPNSVDFG</sequence>
<dbReference type="PROSITE" id="PS50005">
    <property type="entry name" value="TPR"/>
    <property type="match status" value="2"/>
</dbReference>
<dbReference type="Pfam" id="PF13176">
    <property type="entry name" value="TPR_7"/>
    <property type="match status" value="1"/>
</dbReference>
<dbReference type="PANTHER" id="PTHR13627:SF31">
    <property type="entry name" value="RIBITOL 5-PHOSPHATE TRANSFERASE FKRP"/>
    <property type="match status" value="1"/>
</dbReference>
<feature type="repeat" description="TPR" evidence="1">
    <location>
        <begin position="69"/>
        <end position="102"/>
    </location>
</feature>
<evidence type="ECO:0000313" key="4">
    <source>
        <dbReference type="Proteomes" id="UP000321617"/>
    </source>
</evidence>
<dbReference type="RefSeq" id="WP_147139360.1">
    <property type="nucleotide sequence ID" value="NZ_BAABIJ010000002.1"/>
</dbReference>
<evidence type="ECO:0000313" key="3">
    <source>
        <dbReference type="EMBL" id="TWJ12328.1"/>
    </source>
</evidence>
<dbReference type="GO" id="GO:0009100">
    <property type="term" value="P:glycoprotein metabolic process"/>
    <property type="evidence" value="ECO:0007669"/>
    <property type="project" value="UniProtKB-ARBA"/>
</dbReference>
<dbReference type="InterPro" id="IPR019734">
    <property type="entry name" value="TPR_rpt"/>
</dbReference>
<name>A0A562V395_9ACTN</name>
<evidence type="ECO:0000256" key="1">
    <source>
        <dbReference type="PROSITE-ProRule" id="PRU00339"/>
    </source>
</evidence>
<keyword evidence="4" id="KW-1185">Reference proteome</keyword>
<accession>A0A562V395</accession>
<reference evidence="3 4" key="1">
    <citation type="journal article" date="2013" name="Stand. Genomic Sci.">
        <title>Genomic Encyclopedia of Type Strains, Phase I: The one thousand microbial genomes (KMG-I) project.</title>
        <authorList>
            <person name="Kyrpides N.C."/>
            <person name="Woyke T."/>
            <person name="Eisen J.A."/>
            <person name="Garrity G."/>
            <person name="Lilburn T.G."/>
            <person name="Beck B.J."/>
            <person name="Whitman W.B."/>
            <person name="Hugenholtz P."/>
            <person name="Klenk H.P."/>
        </authorList>
    </citation>
    <scope>NUCLEOTIDE SEQUENCE [LARGE SCALE GENOMIC DNA]</scope>
    <source>
        <strain evidence="3 4">DSM 45044</strain>
    </source>
</reference>
<dbReference type="InterPro" id="IPR007074">
    <property type="entry name" value="LicD/FKTN/FKRP_NTP_transf"/>
</dbReference>
<comment type="caution">
    <text evidence="3">The sequence shown here is derived from an EMBL/GenBank/DDBJ whole genome shotgun (WGS) entry which is preliminary data.</text>
</comment>
<feature type="domain" description="LicD/FKTN/FKRP nucleotidyltransferase" evidence="2">
    <location>
        <begin position="445"/>
        <end position="476"/>
    </location>
</feature>
<dbReference type="SUPFAM" id="SSF48452">
    <property type="entry name" value="TPR-like"/>
    <property type="match status" value="1"/>
</dbReference>
<dbReference type="AlphaFoldDB" id="A0A562V395"/>
<dbReference type="Pfam" id="PF14559">
    <property type="entry name" value="TPR_19"/>
    <property type="match status" value="1"/>
</dbReference>
<dbReference type="InterPro" id="IPR052613">
    <property type="entry name" value="LicD_transferase"/>
</dbReference>
<dbReference type="SMART" id="SM00028">
    <property type="entry name" value="TPR"/>
    <property type="match status" value="5"/>
</dbReference>
<gene>
    <name evidence="3" type="ORF">LX16_3084</name>
</gene>
<proteinExistence type="predicted"/>
<dbReference type="InterPro" id="IPR011990">
    <property type="entry name" value="TPR-like_helical_dom_sf"/>
</dbReference>
<dbReference type="OrthoDB" id="3780655at2"/>
<feature type="repeat" description="TPR" evidence="1">
    <location>
        <begin position="103"/>
        <end position="136"/>
    </location>
</feature>
<protein>
    <submittedName>
        <fullName evidence="3">Tetratricopeptide repeat protein</fullName>
    </submittedName>
</protein>
<dbReference type="Gene3D" id="1.25.40.10">
    <property type="entry name" value="Tetratricopeptide repeat domain"/>
    <property type="match status" value="2"/>
</dbReference>
<dbReference type="Pfam" id="PF04991">
    <property type="entry name" value="LicD"/>
    <property type="match status" value="1"/>
</dbReference>
<keyword evidence="1" id="KW-0802">TPR repeat</keyword>